<feature type="domain" description="Cyclodeaminase/cyclohydrolase" evidence="2">
    <location>
        <begin position="7"/>
        <end position="186"/>
    </location>
</feature>
<dbReference type="Proteomes" id="UP000177701">
    <property type="component" value="Unassembled WGS sequence"/>
</dbReference>
<gene>
    <name evidence="3" type="ORF">A2V47_03345</name>
</gene>
<keyword evidence="1" id="KW-0472">Membrane</keyword>
<name>A0A1F5AC21_9BACT</name>
<keyword evidence="1" id="KW-1133">Transmembrane helix</keyword>
<dbReference type="STRING" id="1797291.A2V47_03345"/>
<keyword evidence="1" id="KW-0812">Transmembrane</keyword>
<evidence type="ECO:0000256" key="1">
    <source>
        <dbReference type="SAM" id="Phobius"/>
    </source>
</evidence>
<protein>
    <submittedName>
        <fullName evidence="3">Methenyltetrahydrofolate cyclohydrolase</fullName>
    </submittedName>
</protein>
<dbReference type="GO" id="GO:0016787">
    <property type="term" value="F:hydrolase activity"/>
    <property type="evidence" value="ECO:0007669"/>
    <property type="project" value="UniProtKB-KW"/>
</dbReference>
<dbReference type="EMBL" id="MEYH01000055">
    <property type="protein sequence ID" value="OGD15454.1"/>
    <property type="molecule type" value="Genomic_DNA"/>
</dbReference>
<sequence>MLIDKKINNFLDELASNSPTPGGGSVAALAGALGAGLISMVGNLTIGKKKYEDVEEDIKKIISSSEKLRYELSQLLEEDVKVFNNFMATYKMPKETEDEKKIRTEKIQESLIEAAKVPLKVAYKCLDILTLSQQVAEKGNINVVSDAGVAALMADAALESAILNVKINLRMIKDEKVRTELSSSIKEILLKEKGQKEKVLEIVEQKIR</sequence>
<reference evidence="3 4" key="1">
    <citation type="journal article" date="2016" name="Nat. Commun.">
        <title>Thousands of microbial genomes shed light on interconnected biogeochemical processes in an aquifer system.</title>
        <authorList>
            <person name="Anantharaman K."/>
            <person name="Brown C.T."/>
            <person name="Hug L.A."/>
            <person name="Sharon I."/>
            <person name="Castelle C.J."/>
            <person name="Probst A.J."/>
            <person name="Thomas B.C."/>
            <person name="Singh A."/>
            <person name="Wilkins M.J."/>
            <person name="Karaoz U."/>
            <person name="Brodie E.L."/>
            <person name="Williams K.H."/>
            <person name="Hubbard S.S."/>
            <person name="Banfield J.F."/>
        </authorList>
    </citation>
    <scope>NUCLEOTIDE SEQUENCE [LARGE SCALE GENOMIC DNA]</scope>
</reference>
<dbReference type="Pfam" id="PF04961">
    <property type="entry name" value="FTCD_C"/>
    <property type="match status" value="1"/>
</dbReference>
<dbReference type="AlphaFoldDB" id="A0A1F5AC21"/>
<accession>A0A1F5AC21</accession>
<dbReference type="InterPro" id="IPR036178">
    <property type="entry name" value="Formintransfe-cycloase-like_sf"/>
</dbReference>
<dbReference type="SUPFAM" id="SSF101262">
    <property type="entry name" value="Methenyltetrahydrofolate cyclohydrolase-like"/>
    <property type="match status" value="1"/>
</dbReference>
<organism evidence="3 4">
    <name type="scientific">Candidatus Sediminicultor quintus</name>
    <dbReference type="NCBI Taxonomy" id="1797291"/>
    <lineage>
        <taxon>Bacteria</taxon>
        <taxon>Pseudomonadati</taxon>
        <taxon>Atribacterota</taxon>
        <taxon>Candidatus Phoenicimicrobiia</taxon>
        <taxon>Candidatus Pheonicimicrobiales</taxon>
        <taxon>Candidatus Phoenicimicrobiaceae</taxon>
        <taxon>Candidatus Sediminicultor</taxon>
    </lineage>
</organism>
<comment type="caution">
    <text evidence="3">The sequence shown here is derived from an EMBL/GenBank/DDBJ whole genome shotgun (WGS) entry which is preliminary data.</text>
</comment>
<evidence type="ECO:0000313" key="3">
    <source>
        <dbReference type="EMBL" id="OGD15454.1"/>
    </source>
</evidence>
<proteinExistence type="predicted"/>
<evidence type="ECO:0000313" key="4">
    <source>
        <dbReference type="Proteomes" id="UP000177701"/>
    </source>
</evidence>
<feature type="transmembrane region" description="Helical" evidence="1">
    <location>
        <begin position="26"/>
        <end position="46"/>
    </location>
</feature>
<keyword evidence="3" id="KW-0378">Hydrolase</keyword>
<evidence type="ECO:0000259" key="2">
    <source>
        <dbReference type="Pfam" id="PF04961"/>
    </source>
</evidence>
<dbReference type="InterPro" id="IPR007044">
    <property type="entry name" value="Cyclodeamin/CycHdrlase"/>
</dbReference>
<dbReference type="Gene3D" id="1.20.120.680">
    <property type="entry name" value="Formiminotetrahydrofolate cyclodeaminase monomer, up-and-down helical bundle"/>
    <property type="match status" value="1"/>
</dbReference>